<dbReference type="SUPFAM" id="SSF52777">
    <property type="entry name" value="CoA-dependent acyltransferases"/>
    <property type="match status" value="1"/>
</dbReference>
<sequence length="474" mass="52813">MHMATILEHCKIPPAGDSKTPEISLPLTFFDMLWHGCSASQSVLFFNFPYCSKSHFMDAIVPDLKTSLSLTLTHFLPFSGNIIIHPLTSPARNNPILRYQAGDSVSFTVSESCADFNNFIGNHPRVSDKFYAFAPQLPPATHSEYSIACPVLALQVTLFPEQGLCIGFTTHHAVADASTVASFIQIWASINRSRMSISPDHINIWSPSTENKTLPYYGRDSVTNLNGLDSLYWGTISLNHEFSSPFEPPPVKFPINKLRATFVLKKAEIQRLKNIVLTMCPSVCHLSSFTVICALVWVCTAKSDRDEVADEELEYFRFAADCRGRLNPPLPLNYFGNCVKIVKAELKHGVVKGTDGFLMAVKVIAEATKENVYHEKGILYGAENWLKDGWEMTGKRQCGVWGSPRFDFYAVDYGWGKPNKFEVLSIDGGGAISLCKSREFEGGLEIGLSYAKVQMDTFTNLFTEVLTNLLQQKS</sequence>
<evidence type="ECO:0000313" key="3">
    <source>
        <dbReference type="EMBL" id="KAG8386914.1"/>
    </source>
</evidence>
<accession>A0AAV6Y2H4</accession>
<dbReference type="EMBL" id="WHWC01000003">
    <property type="protein sequence ID" value="KAG8386914.1"/>
    <property type="molecule type" value="Genomic_DNA"/>
</dbReference>
<keyword evidence="2" id="KW-0012">Acyltransferase</keyword>
<dbReference type="GO" id="GO:0016747">
    <property type="term" value="F:acyltransferase activity, transferring groups other than amino-acyl groups"/>
    <property type="evidence" value="ECO:0007669"/>
    <property type="project" value="UniProtKB-ARBA"/>
</dbReference>
<gene>
    <name evidence="3" type="ORF">BUALT_Bualt03G0198400</name>
</gene>
<dbReference type="AlphaFoldDB" id="A0AAV6Y2H4"/>
<evidence type="ECO:0000256" key="2">
    <source>
        <dbReference type="ARBA" id="ARBA00023315"/>
    </source>
</evidence>
<dbReference type="InterPro" id="IPR023213">
    <property type="entry name" value="CAT-like_dom_sf"/>
</dbReference>
<keyword evidence="4" id="KW-1185">Reference proteome</keyword>
<reference evidence="3" key="1">
    <citation type="submission" date="2019-10" db="EMBL/GenBank/DDBJ databases">
        <authorList>
            <person name="Zhang R."/>
            <person name="Pan Y."/>
            <person name="Wang J."/>
            <person name="Ma R."/>
            <person name="Yu S."/>
        </authorList>
    </citation>
    <scope>NUCLEOTIDE SEQUENCE</scope>
    <source>
        <strain evidence="3">LA-IB0</strain>
        <tissue evidence="3">Leaf</tissue>
    </source>
</reference>
<evidence type="ECO:0000313" key="4">
    <source>
        <dbReference type="Proteomes" id="UP000826271"/>
    </source>
</evidence>
<comment type="caution">
    <text evidence="3">The sequence shown here is derived from an EMBL/GenBank/DDBJ whole genome shotgun (WGS) entry which is preliminary data.</text>
</comment>
<dbReference type="Proteomes" id="UP000826271">
    <property type="component" value="Unassembled WGS sequence"/>
</dbReference>
<keyword evidence="1" id="KW-0808">Transferase</keyword>
<dbReference type="InterPro" id="IPR051504">
    <property type="entry name" value="Plant_metabolite_acyltrans"/>
</dbReference>
<organism evidence="3 4">
    <name type="scientific">Buddleja alternifolia</name>
    <dbReference type="NCBI Taxonomy" id="168488"/>
    <lineage>
        <taxon>Eukaryota</taxon>
        <taxon>Viridiplantae</taxon>
        <taxon>Streptophyta</taxon>
        <taxon>Embryophyta</taxon>
        <taxon>Tracheophyta</taxon>
        <taxon>Spermatophyta</taxon>
        <taxon>Magnoliopsida</taxon>
        <taxon>eudicotyledons</taxon>
        <taxon>Gunneridae</taxon>
        <taxon>Pentapetalae</taxon>
        <taxon>asterids</taxon>
        <taxon>lamiids</taxon>
        <taxon>Lamiales</taxon>
        <taxon>Scrophulariaceae</taxon>
        <taxon>Buddlejeae</taxon>
        <taxon>Buddleja</taxon>
    </lineage>
</organism>
<protein>
    <submittedName>
        <fullName evidence="3">Uncharacterized protein</fullName>
    </submittedName>
</protein>
<dbReference type="PANTHER" id="PTHR31625">
    <property type="match status" value="1"/>
</dbReference>
<name>A0AAV6Y2H4_9LAMI</name>
<dbReference type="Gene3D" id="3.30.559.10">
    <property type="entry name" value="Chloramphenicol acetyltransferase-like domain"/>
    <property type="match status" value="2"/>
</dbReference>
<proteinExistence type="predicted"/>
<dbReference type="Pfam" id="PF02458">
    <property type="entry name" value="Transferase"/>
    <property type="match status" value="1"/>
</dbReference>
<evidence type="ECO:0000256" key="1">
    <source>
        <dbReference type="ARBA" id="ARBA00022679"/>
    </source>
</evidence>